<gene>
    <name evidence="2" type="ORF">ACFQIC_16015</name>
</gene>
<dbReference type="Pfam" id="PF01609">
    <property type="entry name" value="DDE_Tnp_1"/>
    <property type="match status" value="1"/>
</dbReference>
<accession>A0ABW2EPB2</accession>
<protein>
    <submittedName>
        <fullName evidence="2">Transposase</fullName>
    </submittedName>
</protein>
<evidence type="ECO:0000313" key="3">
    <source>
        <dbReference type="Proteomes" id="UP001596410"/>
    </source>
</evidence>
<dbReference type="RefSeq" id="WP_390217416.1">
    <property type="nucleotide sequence ID" value="NZ_JBHSZV010000044.1"/>
</dbReference>
<evidence type="ECO:0000313" key="2">
    <source>
        <dbReference type="EMBL" id="MFC7063321.1"/>
    </source>
</evidence>
<comment type="caution">
    <text evidence="2">The sequence shown here is derived from an EMBL/GenBank/DDBJ whole genome shotgun (WGS) entry which is preliminary data.</text>
</comment>
<sequence length="380" mass="43586">EDPVIHSTSLTKFRRLRLVDKTVALALEHEVLASHTLILDATHSASRFHAKTAKEYVQEKSKSLRKTVYQYKETIKKQFPTKPTTNSLEDEITYTNALLDVIDQEDNLKKMPAIKEKMNRVKEVIDDIEEEANYGGDPDARKGYKSADYSFLGYKTHMAMSDERIITAAVVTSGEKSDTKYLKELVESSKKSGMKVDTVLGDTAYSSKENIQYANEQEMKLVSRLHPVITNGNRKEGMEFEFNKDADKYVCPAGHLATKKAIKKRKDSSQNPQLKYYFDVEKCKVCPLREGCYKEGAKTKTYSVTIKSNEHIEQEKFQETEEFKRLAKERYKIEAKNSEIKHRHGYERANSSGLFGMKIQGVTTIFVANMKRIIKLMNEK</sequence>
<dbReference type="PANTHER" id="PTHR33408:SF2">
    <property type="entry name" value="TRANSPOSASE DDE DOMAIN-CONTAINING PROTEIN"/>
    <property type="match status" value="1"/>
</dbReference>
<dbReference type="InterPro" id="IPR002559">
    <property type="entry name" value="Transposase_11"/>
</dbReference>
<feature type="domain" description="Transposase IS4-like" evidence="1">
    <location>
        <begin position="138"/>
        <end position="370"/>
    </location>
</feature>
<proteinExistence type="predicted"/>
<evidence type="ECO:0000259" key="1">
    <source>
        <dbReference type="Pfam" id="PF01609"/>
    </source>
</evidence>
<feature type="non-terminal residue" evidence="2">
    <location>
        <position position="1"/>
    </location>
</feature>
<dbReference type="Proteomes" id="UP001596410">
    <property type="component" value="Unassembled WGS sequence"/>
</dbReference>
<dbReference type="EMBL" id="JBHSZV010000044">
    <property type="protein sequence ID" value="MFC7063321.1"/>
    <property type="molecule type" value="Genomic_DNA"/>
</dbReference>
<reference evidence="3" key="1">
    <citation type="journal article" date="2019" name="Int. J. Syst. Evol. Microbiol.">
        <title>The Global Catalogue of Microorganisms (GCM) 10K type strain sequencing project: providing services to taxonomists for standard genome sequencing and annotation.</title>
        <authorList>
            <consortium name="The Broad Institute Genomics Platform"/>
            <consortium name="The Broad Institute Genome Sequencing Center for Infectious Disease"/>
            <person name="Wu L."/>
            <person name="Ma J."/>
        </authorList>
    </citation>
    <scope>NUCLEOTIDE SEQUENCE [LARGE SCALE GENOMIC DNA]</scope>
    <source>
        <strain evidence="3">CGMCC 4.1621</strain>
    </source>
</reference>
<keyword evidence="3" id="KW-1185">Reference proteome</keyword>
<organism evidence="2 3">
    <name type="scientific">Halobacillus seohaensis</name>
    <dbReference type="NCBI Taxonomy" id="447421"/>
    <lineage>
        <taxon>Bacteria</taxon>
        <taxon>Bacillati</taxon>
        <taxon>Bacillota</taxon>
        <taxon>Bacilli</taxon>
        <taxon>Bacillales</taxon>
        <taxon>Bacillaceae</taxon>
        <taxon>Halobacillus</taxon>
    </lineage>
</organism>
<name>A0ABW2EPB2_9BACI</name>
<dbReference type="PANTHER" id="PTHR33408">
    <property type="entry name" value="TRANSPOSASE"/>
    <property type="match status" value="1"/>
</dbReference>